<organism evidence="1 2">
    <name type="scientific">Candida maltosa (strain Xu316)</name>
    <name type="common">Yeast</name>
    <dbReference type="NCBI Taxonomy" id="1245528"/>
    <lineage>
        <taxon>Eukaryota</taxon>
        <taxon>Fungi</taxon>
        <taxon>Dikarya</taxon>
        <taxon>Ascomycota</taxon>
        <taxon>Saccharomycotina</taxon>
        <taxon>Pichiomycetes</taxon>
        <taxon>Debaryomycetaceae</taxon>
        <taxon>Candida/Lodderomyces clade</taxon>
        <taxon>Candida</taxon>
    </lineage>
</organism>
<reference evidence="1 2" key="1">
    <citation type="submission" date="2013-02" db="EMBL/GenBank/DDBJ databases">
        <title>Genome sequence of Candida maltosa Xu316, a potential industrial strain for xylitol and ethanol production.</title>
        <authorList>
            <person name="Yu J."/>
            <person name="Wang Q."/>
            <person name="Geng X."/>
            <person name="Bao W."/>
            <person name="He P."/>
            <person name="Cai J."/>
        </authorList>
    </citation>
    <scope>NUCLEOTIDE SEQUENCE [LARGE SCALE GENOMIC DNA]</scope>
    <source>
        <strain evidence="2">Xu316</strain>
    </source>
</reference>
<dbReference type="Proteomes" id="UP000011777">
    <property type="component" value="Unassembled WGS sequence"/>
</dbReference>
<accession>M3JSN7</accession>
<gene>
    <name evidence="1" type="ORF">G210_5111</name>
</gene>
<comment type="caution">
    <text evidence="1">The sequence shown here is derived from an EMBL/GenBank/DDBJ whole genome shotgun (WGS) entry which is preliminary data.</text>
</comment>
<evidence type="ECO:0000313" key="1">
    <source>
        <dbReference type="EMBL" id="EMG45274.1"/>
    </source>
</evidence>
<proteinExistence type="predicted"/>
<sequence>ISHVINCKLNAANSIIRFLQKLFPYGILSTENAQPYFYTKRSRAN</sequence>
<feature type="non-terminal residue" evidence="1">
    <location>
        <position position="1"/>
    </location>
</feature>
<protein>
    <submittedName>
        <fullName evidence="1">Uncharacterized protein</fullName>
    </submittedName>
</protein>
<keyword evidence="2" id="KW-1185">Reference proteome</keyword>
<dbReference type="AlphaFoldDB" id="M3JSN7"/>
<dbReference type="EMBL" id="AOGT01002802">
    <property type="protein sequence ID" value="EMG45274.1"/>
    <property type="molecule type" value="Genomic_DNA"/>
</dbReference>
<dbReference type="HOGENOM" id="CLU_3210205_0_0_1"/>
<name>M3JSN7_CANMX</name>
<evidence type="ECO:0000313" key="2">
    <source>
        <dbReference type="Proteomes" id="UP000011777"/>
    </source>
</evidence>